<feature type="compositionally biased region" description="Polar residues" evidence="3">
    <location>
        <begin position="224"/>
        <end position="233"/>
    </location>
</feature>
<feature type="compositionally biased region" description="Basic and acidic residues" evidence="3">
    <location>
        <begin position="191"/>
        <end position="208"/>
    </location>
</feature>
<keyword evidence="5" id="KW-1185">Reference proteome</keyword>
<dbReference type="GeneID" id="30035838"/>
<dbReference type="AlphaFoldDB" id="A0A167CV25"/>
<dbReference type="KEGG" id="slb:AWJ20_378"/>
<feature type="region of interest" description="Disordered" evidence="3">
    <location>
        <begin position="15"/>
        <end position="147"/>
    </location>
</feature>
<dbReference type="EMBL" id="CP014501">
    <property type="protein sequence ID" value="ANB12140.1"/>
    <property type="molecule type" value="Genomic_DNA"/>
</dbReference>
<dbReference type="GO" id="GO:0005684">
    <property type="term" value="C:U2-type spliceosomal complex"/>
    <property type="evidence" value="ECO:0007669"/>
    <property type="project" value="TreeGrafter"/>
</dbReference>
<dbReference type="OrthoDB" id="6022at2759"/>
<feature type="compositionally biased region" description="Basic and acidic residues" evidence="3">
    <location>
        <begin position="235"/>
        <end position="247"/>
    </location>
</feature>
<feature type="compositionally biased region" description="Polar residues" evidence="3">
    <location>
        <begin position="270"/>
        <end position="279"/>
    </location>
</feature>
<proteinExistence type="inferred from homology"/>
<dbReference type="GO" id="GO:0000398">
    <property type="term" value="P:mRNA splicing, via spliceosome"/>
    <property type="evidence" value="ECO:0007669"/>
    <property type="project" value="TreeGrafter"/>
</dbReference>
<dbReference type="GO" id="GO:0003723">
    <property type="term" value="F:RNA binding"/>
    <property type="evidence" value="ECO:0007669"/>
    <property type="project" value="TreeGrafter"/>
</dbReference>
<evidence type="ECO:0000256" key="3">
    <source>
        <dbReference type="SAM" id="MobiDB-lite"/>
    </source>
</evidence>
<dbReference type="PANTHER" id="PTHR31809">
    <property type="entry name" value="BUD13 HOMOLOG"/>
    <property type="match status" value="1"/>
</dbReference>
<protein>
    <recommendedName>
        <fullName evidence="2">Pre-mRNA-splicing factor CWC26</fullName>
    </recommendedName>
</protein>
<feature type="compositionally biased region" description="Basic and acidic residues" evidence="3">
    <location>
        <begin position="97"/>
        <end position="117"/>
    </location>
</feature>
<dbReference type="GO" id="GO:0070274">
    <property type="term" value="C:RES complex"/>
    <property type="evidence" value="ECO:0007669"/>
    <property type="project" value="TreeGrafter"/>
</dbReference>
<gene>
    <name evidence="4" type="primary">BUD13</name>
    <name evidence="4" type="ORF">AWJ20_378</name>
</gene>
<sequence length="334" mass="37602">MSLADYLAKNYLSADKKPKKKKKKSEKTASHAESAVVLENEDVLGWEGTPVGASFEQEDDDEDLGLPQTTGKEAKEPRWKRLGGKSGDYTSLSQAKIQKEPELDVGSRRSGVEQGREEDSEDPSTMMSNGARAGLQTAEQVREAMEKRQQAELARFLNDDDALSRQNAKTIYRDASGRVIDLAAQNNEKAKQEALEKVKKEARQRERQLGAVQKLNQEAHRQQLSEAGTSSINIHADDRELNEEQKSQYRFNDPAARFSRSVKQQKEQSHGQTRTSATGLPNYRGPYNPNRFNIPPGVKWDGVDRSNGFEALYLKKQNERREKKALSYSMAIDD</sequence>
<evidence type="ECO:0000256" key="2">
    <source>
        <dbReference type="ARBA" id="ARBA00020644"/>
    </source>
</evidence>
<dbReference type="InterPro" id="IPR051112">
    <property type="entry name" value="CWC26_splicing_factor"/>
</dbReference>
<accession>A0A167CV25</accession>
<evidence type="ECO:0000313" key="5">
    <source>
        <dbReference type="Proteomes" id="UP000189580"/>
    </source>
</evidence>
<comment type="similarity">
    <text evidence="1">Belongs to the CWC26 family.</text>
</comment>
<dbReference type="Pfam" id="PF09736">
    <property type="entry name" value="Bud13"/>
    <property type="match status" value="1"/>
</dbReference>
<dbReference type="InterPro" id="IPR018609">
    <property type="entry name" value="Bud13"/>
</dbReference>
<dbReference type="RefSeq" id="XP_018734617.1">
    <property type="nucleotide sequence ID" value="XM_018880809.1"/>
</dbReference>
<feature type="region of interest" description="Disordered" evidence="3">
    <location>
        <begin position="191"/>
        <end position="291"/>
    </location>
</feature>
<name>A0A167CV25_9ASCO</name>
<evidence type="ECO:0000256" key="1">
    <source>
        <dbReference type="ARBA" id="ARBA00011069"/>
    </source>
</evidence>
<reference evidence="4 5" key="1">
    <citation type="submission" date="2016-02" db="EMBL/GenBank/DDBJ databases">
        <title>Complete genome sequence and transcriptome regulation of the pentose utilising yeast Sugiyamaella lignohabitans.</title>
        <authorList>
            <person name="Bellasio M."/>
            <person name="Peymann A."/>
            <person name="Valli M."/>
            <person name="Sipitzky M."/>
            <person name="Graf A."/>
            <person name="Sauer M."/>
            <person name="Marx H."/>
            <person name="Mattanovich D."/>
        </authorList>
    </citation>
    <scope>NUCLEOTIDE SEQUENCE [LARGE SCALE GENOMIC DNA]</scope>
    <source>
        <strain evidence="4 5">CBS 10342</strain>
    </source>
</reference>
<organism evidence="4 5">
    <name type="scientific">Sugiyamaella lignohabitans</name>
    <dbReference type="NCBI Taxonomy" id="796027"/>
    <lineage>
        <taxon>Eukaryota</taxon>
        <taxon>Fungi</taxon>
        <taxon>Dikarya</taxon>
        <taxon>Ascomycota</taxon>
        <taxon>Saccharomycotina</taxon>
        <taxon>Dipodascomycetes</taxon>
        <taxon>Dipodascales</taxon>
        <taxon>Trichomonascaceae</taxon>
        <taxon>Sugiyamaella</taxon>
    </lineage>
</organism>
<dbReference type="PANTHER" id="PTHR31809:SF0">
    <property type="entry name" value="BUD13 HOMOLOG"/>
    <property type="match status" value="1"/>
</dbReference>
<dbReference type="Proteomes" id="UP000189580">
    <property type="component" value="Chromosome a"/>
</dbReference>
<evidence type="ECO:0000313" key="4">
    <source>
        <dbReference type="EMBL" id="ANB12140.1"/>
    </source>
</evidence>